<sequence length="253" mass="28331">MRGIQDIGAEGILLAGGGRAILLQIANPAVGAGVAAHSDFANRPLDRLRGTMTYLYAIGFGTPENVAEVRRRVNRAHGPVRRKADAHGDGYDAFDPGLQLWVAATLYDTALQIYERVYGELDEESAEAFYRQYEVVGTALQVPVGSWPADREAFRRYWRQSVAGLTVTPEARRVAWDLLHPRTAPLWLKAAMPLARLLTAGLLPDELRDAYGLPWSAASARRFERFWRAAAVIYPRLPRRLRHALKNRYLRAL</sequence>
<evidence type="ECO:0000259" key="1">
    <source>
        <dbReference type="Pfam" id="PF09995"/>
    </source>
</evidence>
<dbReference type="OrthoDB" id="3422701at2"/>
<comment type="caution">
    <text evidence="2">The sequence shown here is derived from an EMBL/GenBank/DDBJ whole genome shotgun (WGS) entry which is preliminary data.</text>
</comment>
<name>A0A2M9BV83_9MICO</name>
<dbReference type="Proteomes" id="UP000230161">
    <property type="component" value="Unassembled WGS sequence"/>
</dbReference>
<evidence type="ECO:0000313" key="3">
    <source>
        <dbReference type="Proteomes" id="UP000230161"/>
    </source>
</evidence>
<organism evidence="2 3">
    <name type="scientific">Compostimonas suwonensis</name>
    <dbReference type="NCBI Taxonomy" id="1048394"/>
    <lineage>
        <taxon>Bacteria</taxon>
        <taxon>Bacillati</taxon>
        <taxon>Actinomycetota</taxon>
        <taxon>Actinomycetes</taxon>
        <taxon>Micrococcales</taxon>
        <taxon>Microbacteriaceae</taxon>
        <taxon>Compostimonas</taxon>
    </lineage>
</organism>
<proteinExistence type="predicted"/>
<keyword evidence="3" id="KW-1185">Reference proteome</keyword>
<evidence type="ECO:0000313" key="2">
    <source>
        <dbReference type="EMBL" id="PJJ61868.1"/>
    </source>
</evidence>
<accession>A0A2M9BV83</accession>
<dbReference type="EMBL" id="PGFB01000003">
    <property type="protein sequence ID" value="PJJ61868.1"/>
    <property type="molecule type" value="Genomic_DNA"/>
</dbReference>
<dbReference type="PANTHER" id="PTHR36151:SF3">
    <property type="entry name" value="ER-BOUND OXYGENASE MPAB_MPAB'_RUBBER OXYGENASE CATALYTIC DOMAIN-CONTAINING PROTEIN"/>
    <property type="match status" value="1"/>
</dbReference>
<dbReference type="InterPro" id="IPR018713">
    <property type="entry name" value="MPAB/Lcp_cat_dom"/>
</dbReference>
<gene>
    <name evidence="2" type="ORF">CLV54_1655</name>
</gene>
<dbReference type="Pfam" id="PF09995">
    <property type="entry name" value="MPAB_Lcp_cat"/>
    <property type="match status" value="1"/>
</dbReference>
<reference evidence="2 3" key="1">
    <citation type="submission" date="2017-11" db="EMBL/GenBank/DDBJ databases">
        <title>Genomic Encyclopedia of Archaeal and Bacterial Type Strains, Phase II (KMG-II): From Individual Species to Whole Genera.</title>
        <authorList>
            <person name="Goeker M."/>
        </authorList>
    </citation>
    <scope>NUCLEOTIDE SEQUENCE [LARGE SCALE GENOMIC DNA]</scope>
    <source>
        <strain evidence="2 3">DSM 25625</strain>
    </source>
</reference>
<dbReference type="AlphaFoldDB" id="A0A2M9BV83"/>
<protein>
    <submittedName>
        <fullName evidence="2">Uncharacterized protein (DUF2236 family)</fullName>
    </submittedName>
</protein>
<dbReference type="PANTHER" id="PTHR36151">
    <property type="entry name" value="BLR2777 PROTEIN"/>
    <property type="match status" value="1"/>
</dbReference>
<dbReference type="RefSeq" id="WP_100344495.1">
    <property type="nucleotide sequence ID" value="NZ_PGFB01000003.1"/>
</dbReference>
<dbReference type="GO" id="GO:0016491">
    <property type="term" value="F:oxidoreductase activity"/>
    <property type="evidence" value="ECO:0007669"/>
    <property type="project" value="InterPro"/>
</dbReference>
<feature type="domain" description="ER-bound oxygenase mpaB/mpaB'/Rubber oxygenase catalytic" evidence="1">
    <location>
        <begin position="7"/>
        <end position="230"/>
    </location>
</feature>